<dbReference type="STRING" id="558152.IQ37_14680"/>
<dbReference type="KEGG" id="cpip:CJF12_01415"/>
<dbReference type="EMBL" id="JPRJ01000031">
    <property type="protein sequence ID" value="KFF23152.1"/>
    <property type="molecule type" value="Genomic_DNA"/>
</dbReference>
<organism evidence="1 2">
    <name type="scientific">Chryseobacterium piperi</name>
    <dbReference type="NCBI Taxonomy" id="558152"/>
    <lineage>
        <taxon>Bacteria</taxon>
        <taxon>Pseudomonadati</taxon>
        <taxon>Bacteroidota</taxon>
        <taxon>Flavobacteriia</taxon>
        <taxon>Flavobacteriales</taxon>
        <taxon>Weeksellaceae</taxon>
        <taxon>Chryseobacterium group</taxon>
        <taxon>Chryseobacterium</taxon>
    </lineage>
</organism>
<dbReference type="Proteomes" id="UP000028709">
    <property type="component" value="Unassembled WGS sequence"/>
</dbReference>
<protein>
    <submittedName>
        <fullName evidence="1">Uncharacterized protein</fullName>
    </submittedName>
</protein>
<comment type="caution">
    <text evidence="1">The sequence shown here is derived from an EMBL/GenBank/DDBJ whole genome shotgun (WGS) entry which is preliminary data.</text>
</comment>
<dbReference type="RefSeq" id="WP_034686273.1">
    <property type="nucleotide sequence ID" value="NZ_CP023049.2"/>
</dbReference>
<keyword evidence="2" id="KW-1185">Reference proteome</keyword>
<sequence length="198" mass="23655">MKTRFIILFSLFSIGLYFSQEKEDKRFFPVEYILKNSNDTIKGKIRNTGYFTNKKYYFATIMFKMKMRSGNGEETWVQPNDVKYIKITDENNIKHEYFASTEKLPKDEGLIEIMYEGKHINWYKGYRNPVLGTQLEIRGYITDKDKNLLYSGFFYDFKGKFKKMLKDDLDLEAKLKAAKTDEEYVEVFRLYDAKIDKP</sequence>
<dbReference type="eggNOG" id="ENOG5032KT9">
    <property type="taxonomic scope" value="Bacteria"/>
</dbReference>
<gene>
    <name evidence="1" type="ORF">IQ37_14680</name>
</gene>
<proteinExistence type="predicted"/>
<evidence type="ECO:0000313" key="2">
    <source>
        <dbReference type="Proteomes" id="UP000028709"/>
    </source>
</evidence>
<evidence type="ECO:0000313" key="1">
    <source>
        <dbReference type="EMBL" id="KFF23152.1"/>
    </source>
</evidence>
<dbReference type="AlphaFoldDB" id="A0A086B2I8"/>
<dbReference type="OrthoDB" id="1261245at2"/>
<reference evidence="1 2" key="1">
    <citation type="submission" date="2014-07" db="EMBL/GenBank/DDBJ databases">
        <title>Genome of Chryseobacterium piperi CTM.</title>
        <authorList>
            <person name="Pipes S.E."/>
            <person name="Stropko S.J."/>
            <person name="Newman J.D."/>
        </authorList>
    </citation>
    <scope>NUCLEOTIDE SEQUENCE [LARGE SCALE GENOMIC DNA]</scope>
    <source>
        <strain evidence="1 2">CTM</strain>
    </source>
</reference>
<name>A0A086B2I8_9FLAO</name>
<accession>A0A086B2I8</accession>